<proteinExistence type="predicted"/>
<accession>A0A7W7ZRN9</accession>
<name>A0A7W7ZRN9_9BACT</name>
<dbReference type="Pfam" id="PF20131">
    <property type="entry name" value="MC3"/>
    <property type="match status" value="1"/>
</dbReference>
<dbReference type="EMBL" id="JACHIO010000013">
    <property type="protein sequence ID" value="MBB5064911.1"/>
    <property type="molecule type" value="Genomic_DNA"/>
</dbReference>
<sequence>MRAWNDRVVEVAYLFNPAFGVTLIAEAVHHYNEKTKSALPFAATFLLLPIVLHENTRKSLPKTTLTALLPWVQDHRESLVGFSERVQQLREMTRESILFGLQSEILQISDNGSIAVGKKRKSVTVKRTPLFTDEANECVERSGFLGRWFATSGAPANIFSAWGIAP</sequence>
<dbReference type="RefSeq" id="WP_184257194.1">
    <property type="nucleotide sequence ID" value="NZ_JACHIO010000013.1"/>
</dbReference>
<dbReference type="AlphaFoldDB" id="A0A7W7ZRN9"/>
<protein>
    <submittedName>
        <fullName evidence="1">Uncharacterized protein</fullName>
    </submittedName>
</protein>
<gene>
    <name evidence="1" type="ORF">HDF15_003273</name>
</gene>
<comment type="caution">
    <text evidence="1">The sequence shown here is derived from an EMBL/GenBank/DDBJ whole genome shotgun (WGS) entry which is preliminary data.</text>
</comment>
<evidence type="ECO:0000313" key="1">
    <source>
        <dbReference type="EMBL" id="MBB5064911.1"/>
    </source>
</evidence>
<reference evidence="1 2" key="1">
    <citation type="submission" date="2020-08" db="EMBL/GenBank/DDBJ databases">
        <title>Genomic Encyclopedia of Type Strains, Phase IV (KMG-V): Genome sequencing to study the core and pangenomes of soil and plant-associated prokaryotes.</title>
        <authorList>
            <person name="Whitman W."/>
        </authorList>
    </citation>
    <scope>NUCLEOTIDE SEQUENCE [LARGE SCALE GENOMIC DNA]</scope>
    <source>
        <strain evidence="1 2">X5P3</strain>
    </source>
</reference>
<organism evidence="1 2">
    <name type="scientific">Granulicella mallensis</name>
    <dbReference type="NCBI Taxonomy" id="940614"/>
    <lineage>
        <taxon>Bacteria</taxon>
        <taxon>Pseudomonadati</taxon>
        <taxon>Acidobacteriota</taxon>
        <taxon>Terriglobia</taxon>
        <taxon>Terriglobales</taxon>
        <taxon>Acidobacteriaceae</taxon>
        <taxon>Granulicella</taxon>
    </lineage>
</organism>
<evidence type="ECO:0000313" key="2">
    <source>
        <dbReference type="Proteomes" id="UP000584867"/>
    </source>
</evidence>
<dbReference type="InterPro" id="IPR045390">
    <property type="entry name" value="ABC-3C_MC3"/>
</dbReference>
<dbReference type="Proteomes" id="UP000584867">
    <property type="component" value="Unassembled WGS sequence"/>
</dbReference>